<protein>
    <recommendedName>
        <fullName evidence="5">Universal stress protein</fullName>
    </recommendedName>
</protein>
<evidence type="ECO:0000256" key="3">
    <source>
        <dbReference type="ARBA" id="ARBA00011738"/>
    </source>
</evidence>
<evidence type="ECO:0000256" key="4">
    <source>
        <dbReference type="ARBA" id="ARBA00022490"/>
    </source>
</evidence>
<gene>
    <name evidence="7" type="ORF">GCM10008090_02110</name>
</gene>
<dbReference type="AlphaFoldDB" id="A0A918RGQ8"/>
<evidence type="ECO:0000256" key="1">
    <source>
        <dbReference type="ARBA" id="ARBA00004496"/>
    </source>
</evidence>
<dbReference type="Gene3D" id="3.40.50.620">
    <property type="entry name" value="HUPs"/>
    <property type="match status" value="1"/>
</dbReference>
<dbReference type="InterPro" id="IPR014729">
    <property type="entry name" value="Rossmann-like_a/b/a_fold"/>
</dbReference>
<dbReference type="Proteomes" id="UP000614811">
    <property type="component" value="Unassembled WGS sequence"/>
</dbReference>
<dbReference type="PANTHER" id="PTHR46268">
    <property type="entry name" value="STRESS RESPONSE PROTEIN NHAX"/>
    <property type="match status" value="1"/>
</dbReference>
<evidence type="ECO:0000256" key="5">
    <source>
        <dbReference type="PIRNR" id="PIRNR006276"/>
    </source>
</evidence>
<keyword evidence="4 5" id="KW-0963">Cytoplasm</keyword>
<evidence type="ECO:0000313" key="7">
    <source>
        <dbReference type="EMBL" id="GGZ97405.1"/>
    </source>
</evidence>
<accession>A0A918RGQ8</accession>
<dbReference type="Pfam" id="PF00582">
    <property type="entry name" value="Usp"/>
    <property type="match status" value="1"/>
</dbReference>
<dbReference type="RefSeq" id="WP_189398151.1">
    <property type="nucleotide sequence ID" value="NZ_BMXA01000001.1"/>
</dbReference>
<feature type="domain" description="UspA" evidence="6">
    <location>
        <begin position="12"/>
        <end position="156"/>
    </location>
</feature>
<reference evidence="7" key="1">
    <citation type="journal article" date="2014" name="Int. J. Syst. Evol. Microbiol.">
        <title>Complete genome sequence of Corynebacterium casei LMG S-19264T (=DSM 44701T), isolated from a smear-ripened cheese.</title>
        <authorList>
            <consortium name="US DOE Joint Genome Institute (JGI-PGF)"/>
            <person name="Walter F."/>
            <person name="Albersmeier A."/>
            <person name="Kalinowski J."/>
            <person name="Ruckert C."/>
        </authorList>
    </citation>
    <scope>NUCLEOTIDE SEQUENCE</scope>
    <source>
        <strain evidence="7">KCTC 12711</strain>
    </source>
</reference>
<sequence>MSESAQPKAVSYARILVAVDDEEYLPVCRRAELLATQFDADVMLIHVMEPFSPVVAPGVMGGASIIPDTEAENYDEALKLARRRLVDIAAAMTIEKVETKVVEDGDIARAVHSEAEAHGSDLIVVGSHGRHGLALLFSGSTAVDLLKQSPCDVLAVTL</sequence>
<dbReference type="EMBL" id="BMXA01000001">
    <property type="protein sequence ID" value="GGZ97405.1"/>
    <property type="molecule type" value="Genomic_DNA"/>
</dbReference>
<dbReference type="SUPFAM" id="SSF52402">
    <property type="entry name" value="Adenine nucleotide alpha hydrolases-like"/>
    <property type="match status" value="1"/>
</dbReference>
<name>A0A918RGQ8_9GAMM</name>
<dbReference type="PRINTS" id="PR01438">
    <property type="entry name" value="UNVRSLSTRESS"/>
</dbReference>
<dbReference type="InterPro" id="IPR006016">
    <property type="entry name" value="UspA"/>
</dbReference>
<evidence type="ECO:0000256" key="2">
    <source>
        <dbReference type="ARBA" id="ARBA00008791"/>
    </source>
</evidence>
<comment type="subunit">
    <text evidence="3">Homodimer.</text>
</comment>
<evidence type="ECO:0000259" key="6">
    <source>
        <dbReference type="Pfam" id="PF00582"/>
    </source>
</evidence>
<comment type="similarity">
    <text evidence="2 5">Belongs to the universal stress protein A family.</text>
</comment>
<dbReference type="GO" id="GO:0005737">
    <property type="term" value="C:cytoplasm"/>
    <property type="evidence" value="ECO:0007669"/>
    <property type="project" value="UniProtKB-SubCell"/>
</dbReference>
<dbReference type="PANTHER" id="PTHR46268:SF23">
    <property type="entry name" value="UNIVERSAL STRESS PROTEIN A-RELATED"/>
    <property type="match status" value="1"/>
</dbReference>
<dbReference type="InterPro" id="IPR006015">
    <property type="entry name" value="Universal_stress_UspA"/>
</dbReference>
<keyword evidence="8" id="KW-1185">Reference proteome</keyword>
<comment type="caution">
    <text evidence="7">The sequence shown here is derived from an EMBL/GenBank/DDBJ whole genome shotgun (WGS) entry which is preliminary data.</text>
</comment>
<evidence type="ECO:0000313" key="8">
    <source>
        <dbReference type="Proteomes" id="UP000614811"/>
    </source>
</evidence>
<organism evidence="7 8">
    <name type="scientific">Arenicella chitinivorans</name>
    <dbReference type="NCBI Taxonomy" id="1329800"/>
    <lineage>
        <taxon>Bacteria</taxon>
        <taxon>Pseudomonadati</taxon>
        <taxon>Pseudomonadota</taxon>
        <taxon>Gammaproteobacteria</taxon>
        <taxon>Arenicellales</taxon>
        <taxon>Arenicellaceae</taxon>
        <taxon>Arenicella</taxon>
    </lineage>
</organism>
<reference evidence="7" key="2">
    <citation type="submission" date="2020-09" db="EMBL/GenBank/DDBJ databases">
        <authorList>
            <person name="Sun Q."/>
            <person name="Kim S."/>
        </authorList>
    </citation>
    <scope>NUCLEOTIDE SEQUENCE</scope>
    <source>
        <strain evidence="7">KCTC 12711</strain>
    </source>
</reference>
<proteinExistence type="inferred from homology"/>
<dbReference type="CDD" id="cd00293">
    <property type="entry name" value="USP-like"/>
    <property type="match status" value="1"/>
</dbReference>
<dbReference type="PIRSF" id="PIRSF006276">
    <property type="entry name" value="UspA"/>
    <property type="match status" value="1"/>
</dbReference>
<comment type="subcellular location">
    <subcellularLocation>
        <location evidence="1 5">Cytoplasm</location>
    </subcellularLocation>
</comment>